<evidence type="ECO:0000313" key="2">
    <source>
        <dbReference type="EMBL" id="CCH73872.1"/>
    </source>
</evidence>
<evidence type="ECO:0000256" key="1">
    <source>
        <dbReference type="SAM" id="MobiDB-lite"/>
    </source>
</evidence>
<feature type="region of interest" description="Disordered" evidence="1">
    <location>
        <begin position="58"/>
        <end position="79"/>
    </location>
</feature>
<dbReference type="Proteomes" id="UP000035763">
    <property type="component" value="Unassembled WGS sequence"/>
</dbReference>
<evidence type="ECO:0000313" key="3">
    <source>
        <dbReference type="Proteomes" id="UP000035763"/>
    </source>
</evidence>
<reference evidence="2 3" key="1">
    <citation type="journal article" date="2013" name="ISME J.">
        <title>A metabolic model for members of the genus Tetrasphaera involved in enhanced biological phosphorus removal.</title>
        <authorList>
            <person name="Kristiansen R."/>
            <person name="Nguyen H.T.T."/>
            <person name="Saunders A.M."/>
            <person name="Nielsen J.L."/>
            <person name="Wimmer R."/>
            <person name="Le V.Q."/>
            <person name="McIlroy S.J."/>
            <person name="Petrovski S."/>
            <person name="Seviour R.J."/>
            <person name="Calteau A."/>
            <person name="Nielsen K.L."/>
            <person name="Nielsen P.H."/>
        </authorList>
    </citation>
    <scope>NUCLEOTIDE SEQUENCE [LARGE SCALE GENOMIC DNA]</scope>
    <source>
        <strain evidence="2 3">Ben110</strain>
    </source>
</reference>
<comment type="caution">
    <text evidence="2">The sequence shown here is derived from an EMBL/GenBank/DDBJ whole genome shotgun (WGS) entry which is preliminary data.</text>
</comment>
<feature type="region of interest" description="Disordered" evidence="1">
    <location>
        <begin position="28"/>
        <end position="47"/>
    </location>
</feature>
<organism evidence="2 3">
    <name type="scientific">Nostocoides australiense Ben110</name>
    <dbReference type="NCBI Taxonomy" id="1193182"/>
    <lineage>
        <taxon>Bacteria</taxon>
        <taxon>Bacillati</taxon>
        <taxon>Actinomycetota</taxon>
        <taxon>Actinomycetes</taxon>
        <taxon>Micrococcales</taxon>
        <taxon>Intrasporangiaceae</taxon>
        <taxon>Nostocoides</taxon>
    </lineage>
</organism>
<proteinExistence type="predicted"/>
<name>W6JXN5_9MICO</name>
<protein>
    <submittedName>
        <fullName evidence="2">Uncharacterized protein</fullName>
    </submittedName>
</protein>
<dbReference type="AlphaFoldDB" id="W6JXN5"/>
<gene>
    <name evidence="2" type="ORF">BN11_3400005</name>
</gene>
<accession>W6JXN5</accession>
<sequence length="79" mass="7961">MLLDEAGDDELVGAGLVLVTDAVAADVVGSEPPSHPASRAPQTMTTTQAPARALPIRAIPNLPTGGFPGAAHDVSWPPP</sequence>
<keyword evidence="3" id="KW-1185">Reference proteome</keyword>
<dbReference type="EMBL" id="CAJA01000269">
    <property type="protein sequence ID" value="CCH73872.1"/>
    <property type="molecule type" value="Genomic_DNA"/>
</dbReference>